<keyword evidence="4" id="KW-0067">ATP-binding</keyword>
<evidence type="ECO:0000256" key="1">
    <source>
        <dbReference type="ARBA" id="ARBA00006184"/>
    </source>
</evidence>
<dbReference type="PANTHER" id="PTHR10763:SF22">
    <property type="entry name" value="ORC1-TYPE DNA REPLICATION PROTEIN"/>
    <property type="match status" value="1"/>
</dbReference>
<sequence>MFGGADRPDQLFTAESALSASHTPDTIVGRDAEIEALEAALTPLTRRTAPENVVAYGPAGVGKTTTVTHVCNQLEAETRVRTVTINCWQYNTRSSLLSQLLIALGYPAPRKGRPIDELLRQLHEWVDKHQCLAIVLDEFDRHQAQTDIIYDLHHVSRDTDNELGVILISNQPPAELQLDPRSQSRLNYRPVHFARYDADGLHAILQDRADTAFHSDAVTDAALRRIADRVAGLSGDCRHAIELLHRAGRIAERAQAETVTRDHVEQSFNPARK</sequence>
<dbReference type="eggNOG" id="arCOG00467">
    <property type="taxonomic scope" value="Archaea"/>
</dbReference>
<dbReference type="GO" id="GO:0005524">
    <property type="term" value="F:ATP binding"/>
    <property type="evidence" value="ECO:0007669"/>
    <property type="project" value="UniProtKB-KW"/>
</dbReference>
<organism evidence="6 7">
    <name type="scientific">Halobiforma nitratireducens JCM 10879</name>
    <dbReference type="NCBI Taxonomy" id="1227454"/>
    <lineage>
        <taxon>Archaea</taxon>
        <taxon>Methanobacteriati</taxon>
        <taxon>Methanobacteriota</taxon>
        <taxon>Stenosarchaea group</taxon>
        <taxon>Halobacteria</taxon>
        <taxon>Halobacteriales</taxon>
        <taxon>Natrialbaceae</taxon>
        <taxon>Halobiforma</taxon>
    </lineage>
</organism>
<evidence type="ECO:0000313" key="7">
    <source>
        <dbReference type="Proteomes" id="UP000011607"/>
    </source>
</evidence>
<accession>M0M165</accession>
<dbReference type="Proteomes" id="UP000011607">
    <property type="component" value="Unassembled WGS sequence"/>
</dbReference>
<comment type="similarity">
    <text evidence="1">Belongs to the CDC6/cdc18 family.</text>
</comment>
<dbReference type="CDD" id="cd00009">
    <property type="entry name" value="AAA"/>
    <property type="match status" value="1"/>
</dbReference>
<dbReference type="InterPro" id="IPR049945">
    <property type="entry name" value="AAA_22"/>
</dbReference>
<dbReference type="NCBIfam" id="TIGR02928">
    <property type="entry name" value="orc1/cdc6 family replication initiation protein"/>
    <property type="match status" value="1"/>
</dbReference>
<dbReference type="SUPFAM" id="SSF52540">
    <property type="entry name" value="P-loop containing nucleoside triphosphate hydrolases"/>
    <property type="match status" value="1"/>
</dbReference>
<dbReference type="GO" id="GO:0016887">
    <property type="term" value="F:ATP hydrolysis activity"/>
    <property type="evidence" value="ECO:0007669"/>
    <property type="project" value="InterPro"/>
</dbReference>
<reference evidence="6 7" key="1">
    <citation type="journal article" date="2014" name="PLoS Genet.">
        <title>Phylogenetically driven sequencing of extremely halophilic archaea reveals strategies for static and dynamic osmo-response.</title>
        <authorList>
            <person name="Becker E.A."/>
            <person name="Seitzer P.M."/>
            <person name="Tritt A."/>
            <person name="Larsen D."/>
            <person name="Krusor M."/>
            <person name="Yao A.I."/>
            <person name="Wu D."/>
            <person name="Madern D."/>
            <person name="Eisen J.A."/>
            <person name="Darling A.E."/>
            <person name="Facciotti M.T."/>
        </authorList>
    </citation>
    <scope>NUCLEOTIDE SEQUENCE [LARGE SCALE GENOMIC DNA]</scope>
    <source>
        <strain evidence="6 7">JCM 10879</strain>
    </source>
</reference>
<dbReference type="InterPro" id="IPR050311">
    <property type="entry name" value="ORC1/CDC6"/>
</dbReference>
<dbReference type="Pfam" id="PF13401">
    <property type="entry name" value="AAA_22"/>
    <property type="match status" value="1"/>
</dbReference>
<keyword evidence="7" id="KW-1185">Reference proteome</keyword>
<dbReference type="InterPro" id="IPR003593">
    <property type="entry name" value="AAA+_ATPase"/>
</dbReference>
<name>M0M165_9EURY</name>
<dbReference type="RefSeq" id="WP_006672690.1">
    <property type="nucleotide sequence ID" value="NZ_AOMA01000085.1"/>
</dbReference>
<keyword evidence="2" id="KW-0235">DNA replication</keyword>
<dbReference type="AlphaFoldDB" id="M0M165"/>
<feature type="domain" description="AAA+ ATPase" evidence="5">
    <location>
        <begin position="49"/>
        <end position="192"/>
    </location>
</feature>
<dbReference type="STRING" id="1227454.C446_08841"/>
<dbReference type="Gene3D" id="1.10.8.60">
    <property type="match status" value="1"/>
</dbReference>
<dbReference type="OrthoDB" id="270161at2157"/>
<dbReference type="InterPro" id="IPR014277">
    <property type="entry name" value="Orc1/Cdc6_arc"/>
</dbReference>
<evidence type="ECO:0000256" key="4">
    <source>
        <dbReference type="ARBA" id="ARBA00022840"/>
    </source>
</evidence>
<dbReference type="InterPro" id="IPR055237">
    <property type="entry name" value="Cdc6_lid"/>
</dbReference>
<comment type="caution">
    <text evidence="6">The sequence shown here is derived from an EMBL/GenBank/DDBJ whole genome shotgun (WGS) entry which is preliminary data.</text>
</comment>
<evidence type="ECO:0000256" key="2">
    <source>
        <dbReference type="ARBA" id="ARBA00022705"/>
    </source>
</evidence>
<proteinExistence type="inferred from homology"/>
<dbReference type="SMART" id="SM00382">
    <property type="entry name" value="AAA"/>
    <property type="match status" value="1"/>
</dbReference>
<dbReference type="Pfam" id="PF22703">
    <property type="entry name" value="Cdc6_lid"/>
    <property type="match status" value="1"/>
</dbReference>
<dbReference type="EMBL" id="AOMA01000085">
    <property type="protein sequence ID" value="EMA39163.1"/>
    <property type="molecule type" value="Genomic_DNA"/>
</dbReference>
<gene>
    <name evidence="6" type="ORF">C446_08841</name>
</gene>
<dbReference type="GO" id="GO:0006260">
    <property type="term" value="P:DNA replication"/>
    <property type="evidence" value="ECO:0007669"/>
    <property type="project" value="UniProtKB-KW"/>
</dbReference>
<evidence type="ECO:0000259" key="5">
    <source>
        <dbReference type="SMART" id="SM00382"/>
    </source>
</evidence>
<dbReference type="PANTHER" id="PTHR10763">
    <property type="entry name" value="CELL DIVISION CONTROL PROTEIN 6-RELATED"/>
    <property type="match status" value="1"/>
</dbReference>
<dbReference type="Gene3D" id="3.40.50.300">
    <property type="entry name" value="P-loop containing nucleotide triphosphate hydrolases"/>
    <property type="match status" value="1"/>
</dbReference>
<evidence type="ECO:0000256" key="3">
    <source>
        <dbReference type="ARBA" id="ARBA00022741"/>
    </source>
</evidence>
<dbReference type="InterPro" id="IPR027417">
    <property type="entry name" value="P-loop_NTPase"/>
</dbReference>
<evidence type="ECO:0000313" key="6">
    <source>
        <dbReference type="EMBL" id="EMA39163.1"/>
    </source>
</evidence>
<protein>
    <submittedName>
        <fullName evidence="6">Orc1-type DNA replication protein</fullName>
    </submittedName>
</protein>
<keyword evidence="3" id="KW-0547">Nucleotide-binding</keyword>